<evidence type="ECO:0000313" key="1">
    <source>
        <dbReference type="EMBL" id="OQA54416.1"/>
    </source>
</evidence>
<proteinExistence type="predicted"/>
<protein>
    <submittedName>
        <fullName evidence="1">Uncharacterized protein</fullName>
    </submittedName>
</protein>
<dbReference type="EMBL" id="MWBQ01000213">
    <property type="protein sequence ID" value="OQA54416.1"/>
    <property type="molecule type" value="Genomic_DNA"/>
</dbReference>
<name>A0A1V5SIP5_9BACT</name>
<reference evidence="1" key="1">
    <citation type="submission" date="2017-02" db="EMBL/GenBank/DDBJ databases">
        <title>Delving into the versatile metabolic prowess of the omnipresent phylum Bacteroidetes.</title>
        <authorList>
            <person name="Nobu M.K."/>
            <person name="Mei R."/>
            <person name="Narihiro T."/>
            <person name="Kuroda K."/>
            <person name="Liu W.-T."/>
        </authorList>
    </citation>
    <scope>NUCLEOTIDE SEQUENCE</scope>
    <source>
        <strain evidence="1">ADurb.Bin276</strain>
    </source>
</reference>
<accession>A0A1V5SIP5</accession>
<gene>
    <name evidence="1" type="ORF">BWY41_02092</name>
</gene>
<sequence length="272" mass="32436">MELNPKESSPPISWNLLEDNTHILAKSVKHLKKAQKKWDFRLFEQMKQQFQESLNNIKESWNALEPYVENEMTLHKEYLATEQFIKDFEHELAESNILFQGKFPDYIFPPYHLHFDLENYQVLLILGRKSKRFSVLQPQELAILIANEYKTIYNRRFNSKNFLKDLLNAYKIANCLSFKQKEALWGKAVSLDKIYEILTVRRSTHQEYPKILFQFELGLLKERFDLSLNEEYVFEFGFTRSARKALVVVDSQGRESRISTLTIYKEERPHVD</sequence>
<dbReference type="Proteomes" id="UP000485569">
    <property type="component" value="Unassembled WGS sequence"/>
</dbReference>
<comment type="caution">
    <text evidence="1">The sequence shown here is derived from an EMBL/GenBank/DDBJ whole genome shotgun (WGS) entry which is preliminary data.</text>
</comment>
<organism evidence="1">
    <name type="scientific">Candidatus Atribacter allofermentans</name>
    <dbReference type="NCBI Taxonomy" id="1852833"/>
    <lineage>
        <taxon>Bacteria</taxon>
        <taxon>Pseudomonadati</taxon>
        <taxon>Atribacterota</taxon>
        <taxon>Atribacteria</taxon>
        <taxon>Atribacterales</taxon>
        <taxon>Atribacteraceae</taxon>
        <taxon>Atribacter</taxon>
    </lineage>
</organism>
<dbReference type="AlphaFoldDB" id="A0A1V5SIP5"/>